<accession>A0A8H7UH86</accession>
<feature type="region of interest" description="Disordered" evidence="1">
    <location>
        <begin position="150"/>
        <end position="199"/>
    </location>
</feature>
<evidence type="ECO:0000313" key="3">
    <source>
        <dbReference type="Proteomes" id="UP000612746"/>
    </source>
</evidence>
<protein>
    <submittedName>
        <fullName evidence="2">Uncharacterized protein</fullName>
    </submittedName>
</protein>
<evidence type="ECO:0000313" key="2">
    <source>
        <dbReference type="EMBL" id="KAG2182990.1"/>
    </source>
</evidence>
<dbReference type="OrthoDB" id="2413609at2759"/>
<dbReference type="Proteomes" id="UP000612746">
    <property type="component" value="Unassembled WGS sequence"/>
</dbReference>
<comment type="caution">
    <text evidence="2">The sequence shown here is derived from an EMBL/GenBank/DDBJ whole genome shotgun (WGS) entry which is preliminary data.</text>
</comment>
<gene>
    <name evidence="2" type="ORF">INT44_005971</name>
</gene>
<dbReference type="AlphaFoldDB" id="A0A8H7UH86"/>
<proteinExistence type="predicted"/>
<organism evidence="2 3">
    <name type="scientific">Umbelopsis vinacea</name>
    <dbReference type="NCBI Taxonomy" id="44442"/>
    <lineage>
        <taxon>Eukaryota</taxon>
        <taxon>Fungi</taxon>
        <taxon>Fungi incertae sedis</taxon>
        <taxon>Mucoromycota</taxon>
        <taxon>Mucoromycotina</taxon>
        <taxon>Umbelopsidomycetes</taxon>
        <taxon>Umbelopsidales</taxon>
        <taxon>Umbelopsidaceae</taxon>
        <taxon>Umbelopsis</taxon>
    </lineage>
</organism>
<name>A0A8H7UH86_9FUNG</name>
<dbReference type="EMBL" id="JAEPRA010000007">
    <property type="protein sequence ID" value="KAG2182990.1"/>
    <property type="molecule type" value="Genomic_DNA"/>
</dbReference>
<sequence>MIERIYSNVAVFHDSERIITTYKFEDSEHSQVVKSHVAKAVSVQRQSRKQAAASSKQLVAKPLVELPSPPVDSPMADDAVASPIALDTPSSLKDDEDMSVAKEEMTEADILEKLAQLKAEKHRLFQQVKNMMVSKEATPATTESVMLVSNDDDSKQSHGPFDIQYSTSQLAGSRPSSPPTSPRNRMYPSPSSPSDHGPHFKNAFKFAERPFSRTPYVRLKKNIVETTTHSFLTRAHLLLQERRPYSPNTPPLSPPTAGRRPPVAFGQAYRRPGYFNRGMPPRRY</sequence>
<feature type="region of interest" description="Disordered" evidence="1">
    <location>
        <begin position="243"/>
        <end position="264"/>
    </location>
</feature>
<reference evidence="2" key="1">
    <citation type="submission" date="2020-12" db="EMBL/GenBank/DDBJ databases">
        <title>Metabolic potential, ecology and presence of endohyphal bacteria is reflected in genomic diversity of Mucoromycotina.</title>
        <authorList>
            <person name="Muszewska A."/>
            <person name="Okrasinska A."/>
            <person name="Steczkiewicz K."/>
            <person name="Drgas O."/>
            <person name="Orlowska M."/>
            <person name="Perlinska-Lenart U."/>
            <person name="Aleksandrzak-Piekarczyk T."/>
            <person name="Szatraj K."/>
            <person name="Zielenkiewicz U."/>
            <person name="Pilsyk S."/>
            <person name="Malc E."/>
            <person name="Mieczkowski P."/>
            <person name="Kruszewska J.S."/>
            <person name="Biernat P."/>
            <person name="Pawlowska J."/>
        </authorList>
    </citation>
    <scope>NUCLEOTIDE SEQUENCE</scope>
    <source>
        <strain evidence="2">WA0000051536</strain>
    </source>
</reference>
<keyword evidence="3" id="KW-1185">Reference proteome</keyword>
<evidence type="ECO:0000256" key="1">
    <source>
        <dbReference type="SAM" id="MobiDB-lite"/>
    </source>
</evidence>